<dbReference type="InterPro" id="IPR004524">
    <property type="entry name" value="Asp-tRNA-ligase_1"/>
</dbReference>
<keyword evidence="2" id="KW-0436">Ligase</keyword>
<dbReference type="NCBIfam" id="NF001750">
    <property type="entry name" value="PRK00476.1"/>
    <property type="match status" value="1"/>
</dbReference>
<evidence type="ECO:0000256" key="6">
    <source>
        <dbReference type="ARBA" id="ARBA00023146"/>
    </source>
</evidence>
<evidence type="ECO:0000256" key="7">
    <source>
        <dbReference type="SAM" id="MobiDB-lite"/>
    </source>
</evidence>
<accession>A0AAW1QDD9</accession>
<evidence type="ECO:0000259" key="8">
    <source>
        <dbReference type="PROSITE" id="PS50862"/>
    </source>
</evidence>
<dbReference type="Pfam" id="PF02938">
    <property type="entry name" value="GAD"/>
    <property type="match status" value="1"/>
</dbReference>
<keyword evidence="3" id="KW-0547">Nucleotide-binding</keyword>
<dbReference type="SUPFAM" id="SSF55681">
    <property type="entry name" value="Class II aaRS and biotin synthetases"/>
    <property type="match status" value="1"/>
</dbReference>
<name>A0AAW1QDD9_9CHLO</name>
<protein>
    <recommendedName>
        <fullName evidence="8">Aminoacyl-transfer RNA synthetases class-II family profile domain-containing protein</fullName>
    </recommendedName>
</protein>
<dbReference type="AlphaFoldDB" id="A0AAW1QDD9"/>
<dbReference type="SUPFAM" id="SSF55261">
    <property type="entry name" value="GAD domain-like"/>
    <property type="match status" value="1"/>
</dbReference>
<dbReference type="Gene3D" id="3.30.930.10">
    <property type="entry name" value="Bira Bifunctional Protein, Domain 2"/>
    <property type="match status" value="1"/>
</dbReference>
<dbReference type="InterPro" id="IPR047090">
    <property type="entry name" value="AspRS_core"/>
</dbReference>
<keyword evidence="10" id="KW-1185">Reference proteome</keyword>
<dbReference type="Gene3D" id="2.40.50.140">
    <property type="entry name" value="Nucleic acid-binding proteins"/>
    <property type="match status" value="1"/>
</dbReference>
<dbReference type="HAMAP" id="MF_00044">
    <property type="entry name" value="Asp_tRNA_synth_type1"/>
    <property type="match status" value="1"/>
</dbReference>
<dbReference type="GO" id="GO:0003676">
    <property type="term" value="F:nucleic acid binding"/>
    <property type="evidence" value="ECO:0007669"/>
    <property type="project" value="InterPro"/>
</dbReference>
<dbReference type="GO" id="GO:0005524">
    <property type="term" value="F:ATP binding"/>
    <property type="evidence" value="ECO:0007669"/>
    <property type="project" value="UniProtKB-KW"/>
</dbReference>
<gene>
    <name evidence="9" type="ORF">WJX81_001266</name>
</gene>
<proteinExistence type="inferred from homology"/>
<dbReference type="SUPFAM" id="SSF50249">
    <property type="entry name" value="Nucleic acid-binding proteins"/>
    <property type="match status" value="1"/>
</dbReference>
<dbReference type="PANTHER" id="PTHR22594:SF5">
    <property type="entry name" value="ASPARTATE--TRNA LIGASE, MITOCHONDRIAL"/>
    <property type="match status" value="1"/>
</dbReference>
<keyword evidence="6" id="KW-0030">Aminoacyl-tRNA synthetase</keyword>
<dbReference type="NCBIfam" id="TIGR00459">
    <property type="entry name" value="aspS_bact"/>
    <property type="match status" value="1"/>
</dbReference>
<dbReference type="GO" id="GO:0004815">
    <property type="term" value="F:aspartate-tRNA ligase activity"/>
    <property type="evidence" value="ECO:0007669"/>
    <property type="project" value="TreeGrafter"/>
</dbReference>
<feature type="region of interest" description="Disordered" evidence="7">
    <location>
        <begin position="556"/>
        <end position="575"/>
    </location>
</feature>
<dbReference type="InterPro" id="IPR004364">
    <property type="entry name" value="Aa-tRNA-synt_II"/>
</dbReference>
<organism evidence="9 10">
    <name type="scientific">Elliptochloris bilobata</name>
    <dbReference type="NCBI Taxonomy" id="381761"/>
    <lineage>
        <taxon>Eukaryota</taxon>
        <taxon>Viridiplantae</taxon>
        <taxon>Chlorophyta</taxon>
        <taxon>core chlorophytes</taxon>
        <taxon>Trebouxiophyceae</taxon>
        <taxon>Trebouxiophyceae incertae sedis</taxon>
        <taxon>Elliptochloris clade</taxon>
        <taxon>Elliptochloris</taxon>
    </lineage>
</organism>
<evidence type="ECO:0000313" key="10">
    <source>
        <dbReference type="Proteomes" id="UP001445335"/>
    </source>
</evidence>
<comment type="caution">
    <text evidence="9">The sequence shown here is derived from an EMBL/GenBank/DDBJ whole genome shotgun (WGS) entry which is preliminary data.</text>
</comment>
<evidence type="ECO:0000256" key="2">
    <source>
        <dbReference type="ARBA" id="ARBA00022598"/>
    </source>
</evidence>
<evidence type="ECO:0000313" key="9">
    <source>
        <dbReference type="EMBL" id="KAK9819377.1"/>
    </source>
</evidence>
<evidence type="ECO:0000256" key="4">
    <source>
        <dbReference type="ARBA" id="ARBA00022840"/>
    </source>
</evidence>
<dbReference type="InterPro" id="IPR045864">
    <property type="entry name" value="aa-tRNA-synth_II/BPL/LPL"/>
</dbReference>
<dbReference type="PRINTS" id="PR01042">
    <property type="entry name" value="TRNASYNTHASP"/>
</dbReference>
<evidence type="ECO:0000256" key="3">
    <source>
        <dbReference type="ARBA" id="ARBA00022741"/>
    </source>
</evidence>
<sequence>MDMRDSSGLLQVVSSPGCFPEAAAAMERVRAEYVVRVTGTLRRRKDPNPQLPTGDVELIAEEVTVLNAVSTPLPFLPADAEVRVSEEVRLSNRILDLRRPQMAANLRLRARLLRAVRGFLDARGFLEVETPLLCRSTPEGARDFLVPSRLQPRAFYALPQSPQLFKQLLCCAGVERYYQIARCFRDEDLRADRQPEFSQLDMEMAFMDQEAIMRLAEDLVSAVFREVAGVELASPFTRLTHAEALARYGCDKPDLRYGLEHTDVSDALRGCSFRVFSDALAAGGIVKAICVLDGQRISNARVKPKGDIAGEAVAAGAGGLVHVRVGPSGEVDAARPVKEGLAPEQQAALLSTCGAQPGDLLLLAAGAPAVVHRALDRVRQFLARALGLIDDSRHCLLWVTDFPMFEWNEDEGRLEALHHPFTAPNQDDLAAGHLRDARALAYDLVYNGVEVAGGSLRTYRRDVQERVFAAIGLSEAEAVRQFGYLLEAFQLGAPPHGGLAFGLDRWAMLLAGAASIRDVIAFPKTAQGQCLLTEAPAAAAAAQLADLHISLAREPGTEAPSAAGTNGCGPAAAAL</sequence>
<comment type="similarity">
    <text evidence="1">Belongs to the class-II aminoacyl-tRNA synthetase family. Type 1 subfamily.</text>
</comment>
<dbReference type="InterPro" id="IPR004115">
    <property type="entry name" value="GAD-like_sf"/>
</dbReference>
<dbReference type="Proteomes" id="UP001445335">
    <property type="component" value="Unassembled WGS sequence"/>
</dbReference>
<evidence type="ECO:0000256" key="5">
    <source>
        <dbReference type="ARBA" id="ARBA00022917"/>
    </source>
</evidence>
<feature type="domain" description="Aminoacyl-transfer RNA synthetases class-II family profile" evidence="8">
    <location>
        <begin position="106"/>
        <end position="523"/>
    </location>
</feature>
<dbReference type="InterPro" id="IPR006195">
    <property type="entry name" value="aa-tRNA-synth_II"/>
</dbReference>
<dbReference type="Pfam" id="PF00152">
    <property type="entry name" value="tRNA-synt_2"/>
    <property type="match status" value="1"/>
</dbReference>
<dbReference type="Pfam" id="PF01336">
    <property type="entry name" value="tRNA_anti-codon"/>
    <property type="match status" value="1"/>
</dbReference>
<evidence type="ECO:0000256" key="1">
    <source>
        <dbReference type="ARBA" id="ARBA00006303"/>
    </source>
</evidence>
<dbReference type="InterPro" id="IPR002312">
    <property type="entry name" value="Asp/Asn-tRNA-synth_IIb"/>
</dbReference>
<dbReference type="Gene3D" id="3.30.1360.30">
    <property type="entry name" value="GAD-like domain"/>
    <property type="match status" value="1"/>
</dbReference>
<reference evidence="9 10" key="1">
    <citation type="journal article" date="2024" name="Nat. Commun.">
        <title>Phylogenomics reveals the evolutionary origins of lichenization in chlorophyte algae.</title>
        <authorList>
            <person name="Puginier C."/>
            <person name="Libourel C."/>
            <person name="Otte J."/>
            <person name="Skaloud P."/>
            <person name="Haon M."/>
            <person name="Grisel S."/>
            <person name="Petersen M."/>
            <person name="Berrin J.G."/>
            <person name="Delaux P.M."/>
            <person name="Dal Grande F."/>
            <person name="Keller J."/>
        </authorList>
    </citation>
    <scope>NUCLEOTIDE SEQUENCE [LARGE SCALE GENOMIC DNA]</scope>
    <source>
        <strain evidence="9 10">SAG 245.80</strain>
    </source>
</reference>
<dbReference type="InterPro" id="IPR004365">
    <property type="entry name" value="NA-bd_OB_tRNA"/>
</dbReference>
<keyword evidence="4" id="KW-0067">ATP-binding</keyword>
<dbReference type="PANTHER" id="PTHR22594">
    <property type="entry name" value="ASPARTYL/LYSYL-TRNA SYNTHETASE"/>
    <property type="match status" value="1"/>
</dbReference>
<dbReference type="PROSITE" id="PS50862">
    <property type="entry name" value="AA_TRNA_LIGASE_II"/>
    <property type="match status" value="1"/>
</dbReference>
<dbReference type="InterPro" id="IPR012340">
    <property type="entry name" value="NA-bd_OB-fold"/>
</dbReference>
<dbReference type="EMBL" id="JALJOU010000121">
    <property type="protein sequence ID" value="KAK9819377.1"/>
    <property type="molecule type" value="Genomic_DNA"/>
</dbReference>
<dbReference type="GO" id="GO:0005739">
    <property type="term" value="C:mitochondrion"/>
    <property type="evidence" value="ECO:0007669"/>
    <property type="project" value="TreeGrafter"/>
</dbReference>
<keyword evidence="5" id="KW-0648">Protein biosynthesis</keyword>
<dbReference type="GO" id="GO:0006422">
    <property type="term" value="P:aspartyl-tRNA aminoacylation"/>
    <property type="evidence" value="ECO:0007669"/>
    <property type="project" value="TreeGrafter"/>
</dbReference>
<dbReference type="CDD" id="cd00777">
    <property type="entry name" value="AspRS_core"/>
    <property type="match status" value="1"/>
</dbReference>
<dbReference type="InterPro" id="IPR029351">
    <property type="entry name" value="GAD_dom"/>
</dbReference>